<feature type="region of interest" description="Disordered" evidence="5">
    <location>
        <begin position="148"/>
        <end position="191"/>
    </location>
</feature>
<keyword evidence="1" id="KW-0479">Metal-binding</keyword>
<keyword evidence="4" id="KW-0175">Coiled coil</keyword>
<dbReference type="SUPFAM" id="SSF57667">
    <property type="entry name" value="beta-beta-alpha zinc fingers"/>
    <property type="match status" value="1"/>
</dbReference>
<dbReference type="GO" id="GO:0008270">
    <property type="term" value="F:zinc ion binding"/>
    <property type="evidence" value="ECO:0007669"/>
    <property type="project" value="UniProtKB-KW"/>
</dbReference>
<dbReference type="GO" id="GO:0071011">
    <property type="term" value="C:precatalytic spliceosome"/>
    <property type="evidence" value="ECO:0007669"/>
    <property type="project" value="TreeGrafter"/>
</dbReference>
<feature type="region of interest" description="Disordered" evidence="5">
    <location>
        <begin position="213"/>
        <end position="235"/>
    </location>
</feature>
<feature type="compositionally biased region" description="Low complexity" evidence="5">
    <location>
        <begin position="91"/>
        <end position="100"/>
    </location>
</feature>
<proteinExistence type="predicted"/>
<feature type="coiled-coil region" evidence="4">
    <location>
        <begin position="45"/>
        <end position="72"/>
    </location>
</feature>
<keyword evidence="3" id="KW-0862">Zinc</keyword>
<feature type="compositionally biased region" description="Acidic residues" evidence="5">
    <location>
        <begin position="169"/>
        <end position="178"/>
    </location>
</feature>
<evidence type="ECO:0000313" key="7">
    <source>
        <dbReference type="EMBL" id="RKF57915.1"/>
    </source>
</evidence>
<dbReference type="InterPro" id="IPR036236">
    <property type="entry name" value="Znf_C2H2_sf"/>
</dbReference>
<gene>
    <name evidence="7" type="ORF">GcM3_185024</name>
</gene>
<feature type="region of interest" description="Disordered" evidence="5">
    <location>
        <begin position="83"/>
        <end position="103"/>
    </location>
</feature>
<comment type="caution">
    <text evidence="7">The sequence shown here is derived from an EMBL/GenBank/DDBJ whole genome shotgun (WGS) entry which is preliminary data.</text>
</comment>
<dbReference type="SMART" id="SM00451">
    <property type="entry name" value="ZnF_U1"/>
    <property type="match status" value="1"/>
</dbReference>
<dbReference type="InterPro" id="IPR013085">
    <property type="entry name" value="U1-CZ_Znf_C2H2"/>
</dbReference>
<accession>A0A420HKE9</accession>
<evidence type="ECO:0000259" key="6">
    <source>
        <dbReference type="SMART" id="SM00451"/>
    </source>
</evidence>
<evidence type="ECO:0000313" key="8">
    <source>
        <dbReference type="Proteomes" id="UP000283383"/>
    </source>
</evidence>
<dbReference type="InterPro" id="IPR040023">
    <property type="entry name" value="WBP4"/>
</dbReference>
<sequence length="293" mass="34081">MLQIIRVQYPRYWCKHCKTFVRDTKLETANHNASPKHQGNLKRFLRDLQRNHDRDEKEKERAKSEVMRLNGLVSGVKARSEGSISSKVGSTQTHYSTTTTCKNSTEIQRKQNLAQLAEMGIDIPTELRPEMAMPGEWQVVSERIIVPGESKKIPDMTSTSVRRRRRNEDCEEEEEEEEREAHQPRKKWGYLSMKQPNEEDDRELDALLIHVTQEKIKDPKPEPSIELKKENEGTDHLLDKNQDILQGDNNFIKNEPCDTVNLPPSLQTEENQESLVTSNVVFKKRKAKNIRQK</sequence>
<keyword evidence="2" id="KW-0863">Zinc-finger</keyword>
<dbReference type="AlphaFoldDB" id="A0A420HKE9"/>
<evidence type="ECO:0000256" key="3">
    <source>
        <dbReference type="ARBA" id="ARBA00022833"/>
    </source>
</evidence>
<dbReference type="EMBL" id="MCBQ01018542">
    <property type="protein sequence ID" value="RKF57915.1"/>
    <property type="molecule type" value="Genomic_DNA"/>
</dbReference>
<dbReference type="Gene3D" id="3.30.160.60">
    <property type="entry name" value="Classic Zinc Finger"/>
    <property type="match status" value="1"/>
</dbReference>
<organism evidence="7 8">
    <name type="scientific">Golovinomyces cichoracearum</name>
    <dbReference type="NCBI Taxonomy" id="62708"/>
    <lineage>
        <taxon>Eukaryota</taxon>
        <taxon>Fungi</taxon>
        <taxon>Dikarya</taxon>
        <taxon>Ascomycota</taxon>
        <taxon>Pezizomycotina</taxon>
        <taxon>Leotiomycetes</taxon>
        <taxon>Erysiphales</taxon>
        <taxon>Erysiphaceae</taxon>
        <taxon>Golovinomyces</taxon>
    </lineage>
</organism>
<evidence type="ECO:0000256" key="2">
    <source>
        <dbReference type="ARBA" id="ARBA00022771"/>
    </source>
</evidence>
<evidence type="ECO:0000256" key="1">
    <source>
        <dbReference type="ARBA" id="ARBA00022723"/>
    </source>
</evidence>
<dbReference type="PANTHER" id="PTHR13173">
    <property type="entry name" value="WW DOMAIN BINDING PROTEIN 4"/>
    <property type="match status" value="1"/>
</dbReference>
<dbReference type="STRING" id="62708.A0A420HKE9"/>
<evidence type="ECO:0000256" key="4">
    <source>
        <dbReference type="SAM" id="Coils"/>
    </source>
</evidence>
<feature type="domain" description="U1-type" evidence="6">
    <location>
        <begin position="9"/>
        <end position="44"/>
    </location>
</feature>
<dbReference type="PANTHER" id="PTHR13173:SF10">
    <property type="entry name" value="WW DOMAIN-BINDING PROTEIN 4"/>
    <property type="match status" value="1"/>
</dbReference>
<dbReference type="Pfam" id="PF06220">
    <property type="entry name" value="zf-U1"/>
    <property type="match status" value="1"/>
</dbReference>
<dbReference type="GO" id="GO:0003723">
    <property type="term" value="F:RNA binding"/>
    <property type="evidence" value="ECO:0007669"/>
    <property type="project" value="TreeGrafter"/>
</dbReference>
<keyword evidence="8" id="KW-1185">Reference proteome</keyword>
<dbReference type="InterPro" id="IPR003604">
    <property type="entry name" value="Matrin/U1-like-C_Znf_C2H2"/>
</dbReference>
<reference evidence="7 8" key="1">
    <citation type="journal article" date="2018" name="BMC Genomics">
        <title>Comparative genome analyses reveal sequence features reflecting distinct modes of host-adaptation between dicot and monocot powdery mildew.</title>
        <authorList>
            <person name="Wu Y."/>
            <person name="Ma X."/>
            <person name="Pan Z."/>
            <person name="Kale S.D."/>
            <person name="Song Y."/>
            <person name="King H."/>
            <person name="Zhang Q."/>
            <person name="Presley C."/>
            <person name="Deng X."/>
            <person name="Wei C.I."/>
            <person name="Xiao S."/>
        </authorList>
    </citation>
    <scope>NUCLEOTIDE SEQUENCE [LARGE SCALE GENOMIC DNA]</scope>
    <source>
        <strain evidence="7">UMSG3</strain>
    </source>
</reference>
<protein>
    <submittedName>
        <fullName evidence="7">Putative u1 zinc finger protein</fullName>
    </submittedName>
</protein>
<evidence type="ECO:0000256" key="5">
    <source>
        <dbReference type="SAM" id="MobiDB-lite"/>
    </source>
</evidence>
<dbReference type="GO" id="GO:0000398">
    <property type="term" value="P:mRNA splicing, via spliceosome"/>
    <property type="evidence" value="ECO:0007669"/>
    <property type="project" value="InterPro"/>
</dbReference>
<name>A0A420HKE9_9PEZI</name>
<dbReference type="Proteomes" id="UP000283383">
    <property type="component" value="Unassembled WGS sequence"/>
</dbReference>